<protein>
    <submittedName>
        <fullName evidence="2">Putative iron-regulated membrane protein</fullName>
    </submittedName>
</protein>
<sequence>MSIKNTAYKIHTYLSLAICILFTIICISGSLLVYKDELNSLFSPNTTDIMGEGRKQRLSVDELVKIINSHYKNYEIVGINIDKNSQKNYKIWLIKHDDPQKEWLFTYINPTNGKITLEPTPHDEGFWGILLHVHEILLIENGGNFIVGIIGILSILVLFSGFIIYRNFYKNLFLLRRKNLAIFMSDIHKFIGVFSTPILLATAISGIWWEFRLLFMPNFDNSNFIIDNKIYNKSISLDDLIKRANDDLKGFNTHYISLPFFDGANVRLFGYVKTQNFLFNEYSSQIIYDKTNANLVQIQDISKQNLNEKFLETFRKAHFGNYNQFTKLLWFLAGLSPLILTISGIYLWIKRKKFKRREN</sequence>
<feature type="transmembrane region" description="Helical" evidence="1">
    <location>
        <begin position="328"/>
        <end position="349"/>
    </location>
</feature>
<keyword evidence="3" id="KW-1185">Reference proteome</keyword>
<feature type="transmembrane region" description="Helical" evidence="1">
    <location>
        <begin position="12"/>
        <end position="34"/>
    </location>
</feature>
<dbReference type="EMBL" id="CP012542">
    <property type="protein sequence ID" value="QCD45226.1"/>
    <property type="molecule type" value="Genomic_DNA"/>
</dbReference>
<dbReference type="RefSeq" id="WP_171994027.1">
    <property type="nucleotide sequence ID" value="NZ_CP012542.1"/>
</dbReference>
<keyword evidence="1" id="KW-1133">Transmembrane helix</keyword>
<dbReference type="Pfam" id="PF03929">
    <property type="entry name" value="PepSY_TM"/>
    <property type="match status" value="1"/>
</dbReference>
<reference evidence="2 3" key="1">
    <citation type="submission" date="2016-07" db="EMBL/GenBank/DDBJ databases">
        <title>Comparative genomics of the Campylobacter concisus group.</title>
        <authorList>
            <person name="Miller W.G."/>
            <person name="Yee E."/>
            <person name="Chapman M.H."/>
            <person name="Huynh S."/>
            <person name="Bono J.L."/>
            <person name="On S.L.W."/>
            <person name="StLeger J."/>
            <person name="Foster G."/>
            <person name="Parker C.T."/>
        </authorList>
    </citation>
    <scope>NUCLEOTIDE SEQUENCE [LARGE SCALE GENOMIC DNA]</scope>
    <source>
        <strain evidence="2 3">CCUG 21559</strain>
    </source>
</reference>
<keyword evidence="1" id="KW-0472">Membrane</keyword>
<accession>A0A6G5QIA3</accession>
<feature type="transmembrane region" description="Helical" evidence="1">
    <location>
        <begin position="145"/>
        <end position="169"/>
    </location>
</feature>
<proteinExistence type="predicted"/>
<evidence type="ECO:0000313" key="3">
    <source>
        <dbReference type="Proteomes" id="UP000503264"/>
    </source>
</evidence>
<evidence type="ECO:0000313" key="2">
    <source>
        <dbReference type="EMBL" id="QCD45226.1"/>
    </source>
</evidence>
<keyword evidence="1" id="KW-0812">Transmembrane</keyword>
<dbReference type="AlphaFoldDB" id="A0A6G5QIA3"/>
<gene>
    <name evidence="2" type="ORF">CMUC_1465</name>
</gene>
<feature type="transmembrane region" description="Helical" evidence="1">
    <location>
        <begin position="190"/>
        <end position="209"/>
    </location>
</feature>
<evidence type="ECO:0000256" key="1">
    <source>
        <dbReference type="SAM" id="Phobius"/>
    </source>
</evidence>
<organism evidence="2 3">
    <name type="scientific">Campylobacter mucosalis CCUG 21559</name>
    <dbReference type="NCBI Taxonomy" id="1032067"/>
    <lineage>
        <taxon>Bacteria</taxon>
        <taxon>Pseudomonadati</taxon>
        <taxon>Campylobacterota</taxon>
        <taxon>Epsilonproteobacteria</taxon>
        <taxon>Campylobacterales</taxon>
        <taxon>Campylobacteraceae</taxon>
        <taxon>Campylobacter</taxon>
    </lineage>
</organism>
<dbReference type="PANTHER" id="PTHR34219:SF8">
    <property type="entry name" value="PEPSY DOMAIN-CONTAINING PROTEIN"/>
    <property type="match status" value="1"/>
</dbReference>
<dbReference type="InterPro" id="IPR005625">
    <property type="entry name" value="PepSY-ass_TM"/>
</dbReference>
<dbReference type="Proteomes" id="UP000503264">
    <property type="component" value="Chromosome"/>
</dbReference>
<dbReference type="PANTHER" id="PTHR34219">
    <property type="entry name" value="IRON-REGULATED INNER MEMBRANE PROTEIN-RELATED"/>
    <property type="match status" value="1"/>
</dbReference>
<name>A0A6G5QIA3_9BACT</name>